<dbReference type="PANTHER" id="PTHR24410:SF23">
    <property type="entry name" value="BTB DOMAIN-CONTAINING PROTEIN-RELATED"/>
    <property type="match status" value="1"/>
</dbReference>
<comment type="caution">
    <text evidence="3">The sequence shown here is derived from an EMBL/GenBank/DDBJ whole genome shotgun (WGS) entry which is preliminary data.</text>
</comment>
<protein>
    <recommendedName>
        <fullName evidence="5">BTB domain-containing protein</fullName>
    </recommendedName>
</protein>
<feature type="domain" description="TLDc" evidence="2">
    <location>
        <begin position="259"/>
        <end position="443"/>
    </location>
</feature>
<sequence>MFTQFFSKLSQNYIEILNDDEYYDVTIEVGEDPNVKIFRAHMIILCHRSPFLRRTLTSNKRNDNNALAHIELPNISSETFQIILRYLYGGIFSSDEQDTLDIFNFQSNNLSEIQQFCIDFMAKFPEKIFNSLDFNSLPEKFLISLIKRDDLQIKEIEVWEHVLKWGLAQNQTLNPNPDTWTDDDFKILENTLQHCLPLIRFYSLSSKEFIRKVRPYEKLFKRQFYENLLNSYMDPDIEPNDNNNLLSRNIKTDKTIDTTIVNLNIISIISRWVDKVDLNSKFSYLRELYLPYKFELLLRGSRDGFGPQKFHELCNNKRNTIIFIKVKKTGEILGGHNPSIWESSGGWSQSYYSFIFSFKSKDEIKDSTLSRVKNIDKALFFSDKFGPTFGGNDLKLSYSEYTMVIQRDNNSFNFNICKQNNYEKKIRDETEFDVEDYEVFQLK</sequence>
<dbReference type="Gene3D" id="3.30.710.10">
    <property type="entry name" value="Potassium Channel Kv1.1, Chain A"/>
    <property type="match status" value="1"/>
</dbReference>
<dbReference type="InterPro" id="IPR011705">
    <property type="entry name" value="BACK"/>
</dbReference>
<dbReference type="Pfam" id="PF07707">
    <property type="entry name" value="BACK"/>
    <property type="match status" value="1"/>
</dbReference>
<dbReference type="Gene3D" id="1.25.40.420">
    <property type="match status" value="1"/>
</dbReference>
<gene>
    <name evidence="3" type="ORF">RCL2_000468600</name>
</gene>
<dbReference type="InterPro" id="IPR006571">
    <property type="entry name" value="TLDc_dom"/>
</dbReference>
<dbReference type="Proteomes" id="UP000615446">
    <property type="component" value="Unassembled WGS sequence"/>
</dbReference>
<dbReference type="InterPro" id="IPR000210">
    <property type="entry name" value="BTB/POZ_dom"/>
</dbReference>
<dbReference type="PROSITE" id="PS50097">
    <property type="entry name" value="BTB"/>
    <property type="match status" value="1"/>
</dbReference>
<dbReference type="SMART" id="SM00225">
    <property type="entry name" value="BTB"/>
    <property type="match status" value="1"/>
</dbReference>
<dbReference type="Pfam" id="PF07534">
    <property type="entry name" value="TLD"/>
    <property type="match status" value="1"/>
</dbReference>
<dbReference type="InterPro" id="IPR051481">
    <property type="entry name" value="BTB-POZ/Galectin-3-binding"/>
</dbReference>
<evidence type="ECO:0000313" key="4">
    <source>
        <dbReference type="Proteomes" id="UP000615446"/>
    </source>
</evidence>
<dbReference type="SUPFAM" id="SSF54695">
    <property type="entry name" value="POZ domain"/>
    <property type="match status" value="1"/>
</dbReference>
<reference evidence="3" key="1">
    <citation type="submission" date="2019-10" db="EMBL/GenBank/DDBJ databases">
        <title>Conservation and host-specific expression of non-tandemly repeated heterogenous ribosome RNA gene in arbuscular mycorrhizal fungi.</title>
        <authorList>
            <person name="Maeda T."/>
            <person name="Kobayashi Y."/>
            <person name="Nakagawa T."/>
            <person name="Ezawa T."/>
            <person name="Yamaguchi K."/>
            <person name="Bino T."/>
            <person name="Nishimoto Y."/>
            <person name="Shigenobu S."/>
            <person name="Kawaguchi M."/>
        </authorList>
    </citation>
    <scope>NUCLEOTIDE SEQUENCE</scope>
    <source>
        <strain evidence="3">HR1</strain>
    </source>
</reference>
<dbReference type="AlphaFoldDB" id="A0A8H3QFN6"/>
<dbReference type="PANTHER" id="PTHR24410">
    <property type="entry name" value="HL07962P-RELATED"/>
    <property type="match status" value="1"/>
</dbReference>
<evidence type="ECO:0000259" key="1">
    <source>
        <dbReference type="PROSITE" id="PS50097"/>
    </source>
</evidence>
<dbReference type="CDD" id="cd18186">
    <property type="entry name" value="BTB_POZ_ZBTB_KLHL-like"/>
    <property type="match status" value="1"/>
</dbReference>
<accession>A0A8H3QFN6</accession>
<feature type="domain" description="BTB" evidence="1">
    <location>
        <begin position="23"/>
        <end position="96"/>
    </location>
</feature>
<dbReference type="SMART" id="SM00875">
    <property type="entry name" value="BACK"/>
    <property type="match status" value="1"/>
</dbReference>
<organism evidence="3 4">
    <name type="scientific">Rhizophagus clarus</name>
    <dbReference type="NCBI Taxonomy" id="94130"/>
    <lineage>
        <taxon>Eukaryota</taxon>
        <taxon>Fungi</taxon>
        <taxon>Fungi incertae sedis</taxon>
        <taxon>Mucoromycota</taxon>
        <taxon>Glomeromycotina</taxon>
        <taxon>Glomeromycetes</taxon>
        <taxon>Glomerales</taxon>
        <taxon>Glomeraceae</taxon>
        <taxon>Rhizophagus</taxon>
    </lineage>
</organism>
<dbReference type="PROSITE" id="PS51886">
    <property type="entry name" value="TLDC"/>
    <property type="match status" value="1"/>
</dbReference>
<proteinExistence type="predicted"/>
<evidence type="ECO:0008006" key="5">
    <source>
        <dbReference type="Google" id="ProtNLM"/>
    </source>
</evidence>
<dbReference type="Pfam" id="PF00651">
    <property type="entry name" value="BTB"/>
    <property type="match status" value="1"/>
</dbReference>
<evidence type="ECO:0000313" key="3">
    <source>
        <dbReference type="EMBL" id="GES77302.1"/>
    </source>
</evidence>
<name>A0A8H3QFN6_9GLOM</name>
<dbReference type="EMBL" id="BLAL01000030">
    <property type="protein sequence ID" value="GES77302.1"/>
    <property type="molecule type" value="Genomic_DNA"/>
</dbReference>
<evidence type="ECO:0000259" key="2">
    <source>
        <dbReference type="PROSITE" id="PS51886"/>
    </source>
</evidence>
<dbReference type="InterPro" id="IPR011333">
    <property type="entry name" value="SKP1/BTB/POZ_sf"/>
</dbReference>